<dbReference type="Proteomes" id="UP000245507">
    <property type="component" value="Unassembled WGS sequence"/>
</dbReference>
<keyword evidence="4" id="KW-1185">Reference proteome</keyword>
<sequence>MRHARALVAVLGLLLVMSALVACSSEPQGENVDPDQVDSTALPELGVCRMLTPADVELPANATSTVDCKEKHTAETFAVGELPAEFDDVDYDDSKLGEYAYRTCMKKYAKFLGADESLVLRTIVSWAWFRPSEKAWDDGARWYRCDVVGGNASSEEYRPLPQTAKGLLLGRPDDRWLVCATGETVAEGEKVPCAQDHQWRAATTIKVGEPKDEYPGDEVVASRTKAFCAESIKAWLNYPARFEYAFTHFHEAEWQAGIRRSVCWAKTRD</sequence>
<dbReference type="AlphaFoldDB" id="A0A316TEW5"/>
<accession>A0A316TEW5</accession>
<dbReference type="InterPro" id="IPR026004">
    <property type="entry name" value="Septum_form"/>
</dbReference>
<reference evidence="3 4" key="1">
    <citation type="submission" date="2018-05" db="EMBL/GenBank/DDBJ databases">
        <title>Nocardioides silvaticus genome.</title>
        <authorList>
            <person name="Li C."/>
            <person name="Wang G."/>
        </authorList>
    </citation>
    <scope>NUCLEOTIDE SEQUENCE [LARGE SCALE GENOMIC DNA]</scope>
    <source>
        <strain evidence="3 4">CCTCC AB 2018079</strain>
    </source>
</reference>
<protein>
    <recommendedName>
        <fullName evidence="2">Septum formation-related domain-containing protein</fullName>
    </recommendedName>
</protein>
<evidence type="ECO:0000259" key="2">
    <source>
        <dbReference type="Pfam" id="PF13845"/>
    </source>
</evidence>
<name>A0A316TEW5_9ACTN</name>
<feature type="domain" description="Septum formation-related" evidence="2">
    <location>
        <begin position="126"/>
        <end position="263"/>
    </location>
</feature>
<dbReference type="PROSITE" id="PS51257">
    <property type="entry name" value="PROKAR_LIPOPROTEIN"/>
    <property type="match status" value="1"/>
</dbReference>
<dbReference type="OrthoDB" id="3381205at2"/>
<gene>
    <name evidence="3" type="ORF">DJ010_16640</name>
</gene>
<organism evidence="3 4">
    <name type="scientific">Nocardioides silvaticus</name>
    <dbReference type="NCBI Taxonomy" id="2201891"/>
    <lineage>
        <taxon>Bacteria</taxon>
        <taxon>Bacillati</taxon>
        <taxon>Actinomycetota</taxon>
        <taxon>Actinomycetes</taxon>
        <taxon>Propionibacteriales</taxon>
        <taxon>Nocardioidaceae</taxon>
        <taxon>Nocardioides</taxon>
    </lineage>
</organism>
<evidence type="ECO:0000256" key="1">
    <source>
        <dbReference type="SAM" id="SignalP"/>
    </source>
</evidence>
<proteinExistence type="predicted"/>
<dbReference type="EMBL" id="QGDD01000008">
    <property type="protein sequence ID" value="PWN01669.1"/>
    <property type="molecule type" value="Genomic_DNA"/>
</dbReference>
<dbReference type="Pfam" id="PF13845">
    <property type="entry name" value="Septum_form"/>
    <property type="match status" value="1"/>
</dbReference>
<feature type="signal peptide" evidence="1">
    <location>
        <begin position="1"/>
        <end position="21"/>
    </location>
</feature>
<evidence type="ECO:0000313" key="4">
    <source>
        <dbReference type="Proteomes" id="UP000245507"/>
    </source>
</evidence>
<evidence type="ECO:0000313" key="3">
    <source>
        <dbReference type="EMBL" id="PWN01669.1"/>
    </source>
</evidence>
<comment type="caution">
    <text evidence="3">The sequence shown here is derived from an EMBL/GenBank/DDBJ whole genome shotgun (WGS) entry which is preliminary data.</text>
</comment>
<feature type="chain" id="PRO_5039493760" description="Septum formation-related domain-containing protein" evidence="1">
    <location>
        <begin position="22"/>
        <end position="269"/>
    </location>
</feature>
<keyword evidence="1" id="KW-0732">Signal</keyword>
<dbReference type="RefSeq" id="WP_109695825.1">
    <property type="nucleotide sequence ID" value="NZ_QGDD01000008.1"/>
</dbReference>